<evidence type="ECO:0000313" key="2">
    <source>
        <dbReference type="Proteomes" id="UP000366051"/>
    </source>
</evidence>
<dbReference type="InterPro" id="IPR036098">
    <property type="entry name" value="Thymidylate_synthase_ThyX_sf"/>
</dbReference>
<dbReference type="RefSeq" id="WP_153726231.1">
    <property type="nucleotide sequence ID" value="NZ_CP045875.1"/>
</dbReference>
<dbReference type="PANTHER" id="PTHR34934">
    <property type="entry name" value="FLAVIN-DEPENDENT THYMIDYLATE SYNTHASE"/>
    <property type="match status" value="1"/>
</dbReference>
<dbReference type="GO" id="GO:0070402">
    <property type="term" value="F:NADPH binding"/>
    <property type="evidence" value="ECO:0007669"/>
    <property type="project" value="TreeGrafter"/>
</dbReference>
<evidence type="ECO:0000313" key="1">
    <source>
        <dbReference type="EMBL" id="QGG49205.1"/>
    </source>
</evidence>
<accession>A0A5Q2N9N7</accession>
<dbReference type="PANTHER" id="PTHR34934:SF1">
    <property type="entry name" value="FLAVIN-DEPENDENT THYMIDYLATE SYNTHASE"/>
    <property type="match status" value="1"/>
</dbReference>
<dbReference type="AlphaFoldDB" id="A0A5Q2N9N7"/>
<dbReference type="Gene3D" id="3.30.1360.170">
    <property type="match status" value="2"/>
</dbReference>
<dbReference type="GO" id="GO:0050797">
    <property type="term" value="F:thymidylate synthase (FAD) activity"/>
    <property type="evidence" value="ECO:0007669"/>
    <property type="project" value="InterPro"/>
</dbReference>
<dbReference type="CDD" id="cd20175">
    <property type="entry name" value="ThyX"/>
    <property type="match status" value="1"/>
</dbReference>
<keyword evidence="2" id="KW-1185">Reference proteome</keyword>
<organism evidence="1 2">
    <name type="scientific">Heliorestis convoluta</name>
    <dbReference type="NCBI Taxonomy" id="356322"/>
    <lineage>
        <taxon>Bacteria</taxon>
        <taxon>Bacillati</taxon>
        <taxon>Bacillota</taxon>
        <taxon>Clostridia</taxon>
        <taxon>Eubacteriales</taxon>
        <taxon>Heliobacteriaceae</taxon>
        <taxon>Heliorestis</taxon>
    </lineage>
</organism>
<name>A0A5Q2N9N7_9FIRM</name>
<dbReference type="InterPro" id="IPR003669">
    <property type="entry name" value="Thymidylate_synthase_ThyX"/>
</dbReference>
<dbReference type="OrthoDB" id="9780625at2"/>
<dbReference type="GO" id="GO:0050660">
    <property type="term" value="F:flavin adenine dinucleotide binding"/>
    <property type="evidence" value="ECO:0007669"/>
    <property type="project" value="InterPro"/>
</dbReference>
<protein>
    <submittedName>
        <fullName evidence="1">Putative thymidylate synthase complementing family protein</fullName>
    </submittedName>
</protein>
<gene>
    <name evidence="1" type="ORF">FTV88_3130</name>
</gene>
<proteinExistence type="predicted"/>
<dbReference type="KEGG" id="hcv:FTV88_3130"/>
<dbReference type="PROSITE" id="PS51331">
    <property type="entry name" value="THYX"/>
    <property type="match status" value="2"/>
</dbReference>
<dbReference type="GO" id="GO:0004799">
    <property type="term" value="F:thymidylate synthase activity"/>
    <property type="evidence" value="ECO:0007669"/>
    <property type="project" value="TreeGrafter"/>
</dbReference>
<dbReference type="EMBL" id="CP045875">
    <property type="protein sequence ID" value="QGG49205.1"/>
    <property type="molecule type" value="Genomic_DNA"/>
</dbReference>
<dbReference type="Proteomes" id="UP000366051">
    <property type="component" value="Chromosome"/>
</dbReference>
<dbReference type="Pfam" id="PF02511">
    <property type="entry name" value="Thy1"/>
    <property type="match status" value="2"/>
</dbReference>
<reference evidence="2" key="1">
    <citation type="submission" date="2019-11" db="EMBL/GenBank/DDBJ databases">
        <title>Genome sequence of Heliorestis convoluta strain HH, an alkaliphilic and minimalistic phototrophic bacterium from a soda lake in Egypt.</title>
        <authorList>
            <person name="Dewey E.D."/>
            <person name="Stokes L.M."/>
            <person name="Burchell B.M."/>
            <person name="Shaffer K.N."/>
            <person name="Huntington A.M."/>
            <person name="Baker J.M."/>
            <person name="Nadendla S."/>
            <person name="Giglio M.G."/>
            <person name="Touchman J.W."/>
            <person name="Blankenship R.E."/>
            <person name="Madigan M.T."/>
            <person name="Sattley W.M."/>
        </authorList>
    </citation>
    <scope>NUCLEOTIDE SEQUENCE [LARGE SCALE GENOMIC DNA]</scope>
    <source>
        <strain evidence="2">HH</strain>
    </source>
</reference>
<dbReference type="GO" id="GO:0006231">
    <property type="term" value="P:dTMP biosynthetic process"/>
    <property type="evidence" value="ECO:0007669"/>
    <property type="project" value="InterPro"/>
</dbReference>
<sequence length="447" mass="51266">MKISNFESTGLEKVARWIEGNQIVNIDESSLKHILKTVNISFVLEGINRIQSTLLCELKDSYVQQSQRYVTMNINSYSLPKLNDSAKNNQALDLTTRAFQLYERMTQLKDSSFRGRPRVENYLYGIPIEDARYILPLSTFTNLCVAMSGDKIVDLFCLINDKKYATIFKELREELLLRLPANLIMLLPQGKDNEYNRTIVESFYKEDLDKINDLSGVVLLNHFRDIEMKVGLGALASTLKGTPSQQIALWGPGAPQKARGVVERVLGYGHESIAEQARTTFGMMCSLVTYHQQLRHRLSQNHREDFSILIQEKERKVKIPESIVNSKFYQEFVELVDEIKEFRAEIANEEGYEKAFSFLLNCDQIKLIISTNARMDISMLADRTCMNAQWEIRELAIKKLNILRTLSNVLYEKSLPTCVHGTCREGKLSCGQQLKVREMFLTNSSKS</sequence>
<dbReference type="SUPFAM" id="SSF69796">
    <property type="entry name" value="Thymidylate synthase-complementing protein Thy1"/>
    <property type="match status" value="2"/>
</dbReference>